<evidence type="ECO:0008006" key="5">
    <source>
        <dbReference type="Google" id="ProtNLM"/>
    </source>
</evidence>
<name>A0ABS6E1P7_9FIRM</name>
<feature type="compositionally biased region" description="Low complexity" evidence="1">
    <location>
        <begin position="83"/>
        <end position="99"/>
    </location>
</feature>
<keyword evidence="2" id="KW-0812">Transmembrane</keyword>
<dbReference type="RefSeq" id="WP_216516312.1">
    <property type="nucleotide sequence ID" value="NZ_JAHLPM010000001.1"/>
</dbReference>
<sequence length="227" mass="25780">MKKKSNFKYFLIGILALIVVLIFINFDKIKFTIGMISSYSKFKNKEDITNVDDVDDNKELIVENPLLKVIEKEESVDKEDNSVDAVDNSNNNGESNKNGKPGEKKDAIEENTNGKSYISIVSEYNSKFESLQTEFEGDLNALISKGYAEYKAGEISTAKLANKYISEGSKLEKESDNKFYAVLKEMEEELEDNGHDTSITKDVKSYYESFKSTKKNKLLTKGKKYMD</sequence>
<proteinExistence type="predicted"/>
<evidence type="ECO:0000256" key="1">
    <source>
        <dbReference type="SAM" id="MobiDB-lite"/>
    </source>
</evidence>
<evidence type="ECO:0000313" key="3">
    <source>
        <dbReference type="EMBL" id="MBU5436830.1"/>
    </source>
</evidence>
<evidence type="ECO:0000256" key="2">
    <source>
        <dbReference type="SAM" id="Phobius"/>
    </source>
</evidence>
<keyword evidence="2" id="KW-1133">Transmembrane helix</keyword>
<accession>A0ABS6E1P7</accession>
<organism evidence="3 4">
    <name type="scientific">Tissierella simiarum</name>
    <dbReference type="NCBI Taxonomy" id="2841534"/>
    <lineage>
        <taxon>Bacteria</taxon>
        <taxon>Bacillati</taxon>
        <taxon>Bacillota</taxon>
        <taxon>Tissierellia</taxon>
        <taxon>Tissierellales</taxon>
        <taxon>Tissierellaceae</taxon>
        <taxon>Tissierella</taxon>
    </lineage>
</organism>
<dbReference type="Proteomes" id="UP000749471">
    <property type="component" value="Unassembled WGS sequence"/>
</dbReference>
<keyword evidence="2" id="KW-0472">Membrane</keyword>
<keyword evidence="4" id="KW-1185">Reference proteome</keyword>
<dbReference type="EMBL" id="JAHLPM010000001">
    <property type="protein sequence ID" value="MBU5436830.1"/>
    <property type="molecule type" value="Genomic_DNA"/>
</dbReference>
<reference evidence="3 4" key="1">
    <citation type="submission" date="2021-06" db="EMBL/GenBank/DDBJ databases">
        <authorList>
            <person name="Sun Q."/>
            <person name="Li D."/>
        </authorList>
    </citation>
    <scope>NUCLEOTIDE SEQUENCE [LARGE SCALE GENOMIC DNA]</scope>
    <source>
        <strain evidence="3 4">MSJ-40</strain>
    </source>
</reference>
<feature type="transmembrane region" description="Helical" evidence="2">
    <location>
        <begin position="7"/>
        <end position="26"/>
    </location>
</feature>
<gene>
    <name evidence="3" type="ORF">KQI42_02350</name>
</gene>
<feature type="region of interest" description="Disordered" evidence="1">
    <location>
        <begin position="74"/>
        <end position="109"/>
    </location>
</feature>
<evidence type="ECO:0000313" key="4">
    <source>
        <dbReference type="Proteomes" id="UP000749471"/>
    </source>
</evidence>
<comment type="caution">
    <text evidence="3">The sequence shown here is derived from an EMBL/GenBank/DDBJ whole genome shotgun (WGS) entry which is preliminary data.</text>
</comment>
<protein>
    <recommendedName>
        <fullName evidence="5">Lipoprotein</fullName>
    </recommendedName>
</protein>